<sequence length="267" mass="29947">MCRWILVSFVLILAVQNAKMHSYHLGTCPTIEPQSNFNMKGMLGIWYVIEKTSTASSCIIYNITQADEPFEYTIEEISQHFLLALTPLKHGYHYRGTLKVHDPAVPAKMTVSFPLSVAGKSSFTVFMTDYDNYAGIFTCQKLTFANRQSATILSRTRTLDKMFIDKIRSRLSSSQIDPFELSLIKQIDCPKNASEGVNIKINDYSVSAKGAADVIRKAGEKIGDGVEYISGKAKDVYHKVSDKSEESSEKVKSQYSKTIDPDSEWLP</sequence>
<evidence type="ECO:0000256" key="2">
    <source>
        <dbReference type="ARBA" id="ARBA00023283"/>
    </source>
</evidence>
<keyword evidence="2" id="KW-0873">Pyrrolidone carboxylic acid</keyword>
<feature type="domain" description="Lipocalin/cytosolic fatty-acid binding" evidence="5">
    <location>
        <begin position="101"/>
        <end position="174"/>
    </location>
</feature>
<dbReference type="Gene3D" id="2.40.128.20">
    <property type="match status" value="1"/>
</dbReference>
<dbReference type="GO" id="GO:0000302">
    <property type="term" value="P:response to reactive oxygen species"/>
    <property type="evidence" value="ECO:0007669"/>
    <property type="project" value="TreeGrafter"/>
</dbReference>
<dbReference type="GO" id="GO:0042246">
    <property type="term" value="P:tissue regeneration"/>
    <property type="evidence" value="ECO:0007669"/>
    <property type="project" value="InterPro"/>
</dbReference>
<dbReference type="GeneID" id="115881616"/>
<dbReference type="PRINTS" id="PR01219">
    <property type="entry name" value="APOLIPOPROTD"/>
</dbReference>
<dbReference type="InParanoid" id="A0A6J2XWN0"/>
<accession>A0A6J2XWN0</accession>
<evidence type="ECO:0000259" key="5">
    <source>
        <dbReference type="Pfam" id="PF00061"/>
    </source>
</evidence>
<gene>
    <name evidence="7" type="primary">LOC115881616</name>
</gene>
<feature type="chain" id="PRO_5026704783" description="Apolipoprotein D" evidence="4">
    <location>
        <begin position="21"/>
        <end position="267"/>
    </location>
</feature>
<dbReference type="RefSeq" id="XP_030755029.1">
    <property type="nucleotide sequence ID" value="XM_030899169.1"/>
</dbReference>
<dbReference type="GO" id="GO:0007420">
    <property type="term" value="P:brain development"/>
    <property type="evidence" value="ECO:0007669"/>
    <property type="project" value="InterPro"/>
</dbReference>
<proteinExistence type="predicted"/>
<dbReference type="KEGG" id="soy:115881616"/>
<dbReference type="GO" id="GO:0008289">
    <property type="term" value="F:lipid binding"/>
    <property type="evidence" value="ECO:0007669"/>
    <property type="project" value="InterPro"/>
</dbReference>
<dbReference type="OrthoDB" id="6728016at2759"/>
<dbReference type="InterPro" id="IPR012674">
    <property type="entry name" value="Calycin"/>
</dbReference>
<evidence type="ECO:0000256" key="1">
    <source>
        <dbReference type="ARBA" id="ARBA00019890"/>
    </source>
</evidence>
<evidence type="ECO:0000256" key="3">
    <source>
        <dbReference type="SAM" id="MobiDB-lite"/>
    </source>
</evidence>
<dbReference type="InterPro" id="IPR000566">
    <property type="entry name" value="Lipocln_cytosolic_FA-bd_dom"/>
</dbReference>
<organism evidence="6 7">
    <name type="scientific">Sitophilus oryzae</name>
    <name type="common">Rice weevil</name>
    <name type="synonym">Curculio oryzae</name>
    <dbReference type="NCBI Taxonomy" id="7048"/>
    <lineage>
        <taxon>Eukaryota</taxon>
        <taxon>Metazoa</taxon>
        <taxon>Ecdysozoa</taxon>
        <taxon>Arthropoda</taxon>
        <taxon>Hexapoda</taxon>
        <taxon>Insecta</taxon>
        <taxon>Pterygota</taxon>
        <taxon>Neoptera</taxon>
        <taxon>Endopterygota</taxon>
        <taxon>Coleoptera</taxon>
        <taxon>Polyphaga</taxon>
        <taxon>Cucujiformia</taxon>
        <taxon>Curculionidae</taxon>
        <taxon>Dryophthorinae</taxon>
        <taxon>Sitophilus</taxon>
    </lineage>
</organism>
<dbReference type="Pfam" id="PF00061">
    <property type="entry name" value="Lipocalin"/>
    <property type="match status" value="1"/>
</dbReference>
<dbReference type="GO" id="GO:0006869">
    <property type="term" value="P:lipid transport"/>
    <property type="evidence" value="ECO:0007669"/>
    <property type="project" value="InterPro"/>
</dbReference>
<dbReference type="SUPFAM" id="SSF50814">
    <property type="entry name" value="Lipocalins"/>
    <property type="match status" value="1"/>
</dbReference>
<dbReference type="Proteomes" id="UP000504635">
    <property type="component" value="Unplaced"/>
</dbReference>
<feature type="region of interest" description="Disordered" evidence="3">
    <location>
        <begin position="239"/>
        <end position="267"/>
    </location>
</feature>
<name>A0A6J2XWN0_SITOR</name>
<dbReference type="InterPro" id="IPR002969">
    <property type="entry name" value="ApolipopD"/>
</dbReference>
<feature type="signal peptide" evidence="4">
    <location>
        <begin position="1"/>
        <end position="20"/>
    </location>
</feature>
<reference evidence="7" key="1">
    <citation type="submission" date="2025-08" db="UniProtKB">
        <authorList>
            <consortium name="RefSeq"/>
        </authorList>
    </citation>
    <scope>IDENTIFICATION</scope>
    <source>
        <tissue evidence="7">Gonads</tissue>
    </source>
</reference>
<feature type="compositionally biased region" description="Basic and acidic residues" evidence="3">
    <location>
        <begin position="239"/>
        <end position="252"/>
    </location>
</feature>
<keyword evidence="6" id="KW-1185">Reference proteome</keyword>
<evidence type="ECO:0000313" key="6">
    <source>
        <dbReference type="Proteomes" id="UP000504635"/>
    </source>
</evidence>
<dbReference type="PANTHER" id="PTHR10612:SF49">
    <property type="entry name" value="APOLIPOPROTEIN D-LIKE PROTEIN"/>
    <property type="match status" value="1"/>
</dbReference>
<keyword evidence="4" id="KW-0732">Signal</keyword>
<evidence type="ECO:0000256" key="4">
    <source>
        <dbReference type="SAM" id="SignalP"/>
    </source>
</evidence>
<dbReference type="GO" id="GO:0006629">
    <property type="term" value="P:lipid metabolic process"/>
    <property type="evidence" value="ECO:0007669"/>
    <property type="project" value="TreeGrafter"/>
</dbReference>
<evidence type="ECO:0000313" key="7">
    <source>
        <dbReference type="RefSeq" id="XP_030755029.1"/>
    </source>
</evidence>
<dbReference type="GO" id="GO:0005737">
    <property type="term" value="C:cytoplasm"/>
    <property type="evidence" value="ECO:0007669"/>
    <property type="project" value="TreeGrafter"/>
</dbReference>
<protein>
    <recommendedName>
        <fullName evidence="1">Apolipoprotein D</fullName>
    </recommendedName>
</protein>
<dbReference type="AlphaFoldDB" id="A0A6J2XWN0"/>
<dbReference type="PANTHER" id="PTHR10612">
    <property type="entry name" value="APOLIPOPROTEIN D"/>
    <property type="match status" value="1"/>
</dbReference>